<dbReference type="GO" id="GO:0030170">
    <property type="term" value="F:pyridoxal phosphate binding"/>
    <property type="evidence" value="ECO:0007669"/>
    <property type="project" value="InterPro"/>
</dbReference>
<dbReference type="GO" id="GO:0003824">
    <property type="term" value="F:catalytic activity"/>
    <property type="evidence" value="ECO:0007669"/>
    <property type="project" value="InterPro"/>
</dbReference>
<proteinExistence type="predicted"/>
<accession>A0AB39IZ36</accession>
<evidence type="ECO:0000313" key="2">
    <source>
        <dbReference type="EMBL" id="MBP2858790.1"/>
    </source>
</evidence>
<reference evidence="2 4" key="1">
    <citation type="submission" date="2021-04" db="EMBL/GenBank/DDBJ databases">
        <title>Genomic and host-range diversity within the Dickeya zeae complex, identification of D. zeae and D. oryzae members, proposal of two novel subspecies D. zeae subsp. zeae subsp. nov. and D. zeae subsp. dombae subsp. nov.</title>
        <authorList>
            <person name="Van Gijsegem F."/>
            <person name="Hugouvieux-Cotte-Pattat N."/>
        </authorList>
    </citation>
    <scope>NUCLEOTIDE SEQUENCE [LARGE SCALE GENOMIC DNA]</scope>
    <source>
        <strain evidence="2 4">FVG03</strain>
    </source>
</reference>
<dbReference type="SUPFAM" id="SSF50800">
    <property type="entry name" value="PK beta-barrel domain-like"/>
    <property type="match status" value="1"/>
</dbReference>
<keyword evidence="4" id="KW-1185">Reference proteome</keyword>
<evidence type="ECO:0000259" key="1">
    <source>
        <dbReference type="PROSITE" id="PS51340"/>
    </source>
</evidence>
<evidence type="ECO:0000313" key="3">
    <source>
        <dbReference type="EMBL" id="XDL26039.1"/>
    </source>
</evidence>
<name>A0AB39IZ36_9GAMM</name>
<dbReference type="Proteomes" id="UP000810130">
    <property type="component" value="Unassembled WGS sequence"/>
</dbReference>
<dbReference type="GO" id="GO:0030151">
    <property type="term" value="F:molybdenum ion binding"/>
    <property type="evidence" value="ECO:0007669"/>
    <property type="project" value="InterPro"/>
</dbReference>
<dbReference type="InterPro" id="IPR005302">
    <property type="entry name" value="MoCF_Sase_C"/>
</dbReference>
<dbReference type="GeneID" id="302581519"/>
<sequence>MSIIEQLIYYPLKSGAGIRSDVLQGGTNGIRKDRQFCLYGRKSNKFMSLRENINIQNIVIVDAGDTLIIDLGTIKKSFLHTNGDDTSIHIWSREVEVSAFFGEVSAFLSSYLLEDVVLAKIKHPDDFGQSFMDTGPIHIIAQSELKRLAKICQLDELNPMIFRPNIIVSDFGEQGESDVNKVKINGVDFLVTERTGRCNAVTLLHKKNHNMSHSILLDVLDEENNNDGALFGLYLRADNDFEIKTHDVMDISFD</sequence>
<dbReference type="PROSITE" id="PS51340">
    <property type="entry name" value="MOSC"/>
    <property type="match status" value="1"/>
</dbReference>
<dbReference type="SUPFAM" id="SSF141673">
    <property type="entry name" value="MOSC N-terminal domain-like"/>
    <property type="match status" value="1"/>
</dbReference>
<dbReference type="Pfam" id="PF03473">
    <property type="entry name" value="MOSC"/>
    <property type="match status" value="1"/>
</dbReference>
<reference evidence="3" key="2">
    <citation type="submission" date="2024-07" db="EMBL/GenBank/DDBJ databases">
        <authorList>
            <person name="Pedron J."/>
        </authorList>
    </citation>
    <scope>NUCLEOTIDE SEQUENCE</scope>
    <source>
        <strain evidence="3">A003-S1-M15</strain>
    </source>
</reference>
<dbReference type="RefSeq" id="WP_038908483.1">
    <property type="nucleotide sequence ID" value="NZ_CM001972.1"/>
</dbReference>
<dbReference type="EMBL" id="CP162670">
    <property type="protein sequence ID" value="XDL26039.1"/>
    <property type="molecule type" value="Genomic_DNA"/>
</dbReference>
<organism evidence="3">
    <name type="scientific">Dickeya oryzae</name>
    <dbReference type="NCBI Taxonomy" id="1240404"/>
    <lineage>
        <taxon>Bacteria</taxon>
        <taxon>Pseudomonadati</taxon>
        <taxon>Pseudomonadota</taxon>
        <taxon>Gammaproteobacteria</taxon>
        <taxon>Enterobacterales</taxon>
        <taxon>Pectobacteriaceae</taxon>
        <taxon>Dickeya</taxon>
    </lineage>
</organism>
<evidence type="ECO:0000313" key="4">
    <source>
        <dbReference type="Proteomes" id="UP000810130"/>
    </source>
</evidence>
<feature type="domain" description="MOSC" evidence="1">
    <location>
        <begin position="110"/>
        <end position="252"/>
    </location>
</feature>
<dbReference type="Pfam" id="PF03476">
    <property type="entry name" value="MOSC_N"/>
    <property type="match status" value="1"/>
</dbReference>
<dbReference type="AlphaFoldDB" id="A0AB39IZ36"/>
<dbReference type="EMBL" id="JAGJWX010000021">
    <property type="protein sequence ID" value="MBP2858790.1"/>
    <property type="molecule type" value="Genomic_DNA"/>
</dbReference>
<dbReference type="InterPro" id="IPR005303">
    <property type="entry name" value="MOCOS_middle"/>
</dbReference>
<protein>
    <submittedName>
        <fullName evidence="3">MOSC domain-containing protein</fullName>
    </submittedName>
</protein>
<dbReference type="InterPro" id="IPR011037">
    <property type="entry name" value="Pyrv_Knase-like_insert_dom_sf"/>
</dbReference>
<gene>
    <name evidence="2" type="ORF">J8657_14385</name>
    <name evidence="3" type="ORF">LF929_007560</name>
</gene>